<name>T1I7D5_RHOPR</name>
<dbReference type="AlphaFoldDB" id="T1I7D5"/>
<dbReference type="InterPro" id="IPR015897">
    <property type="entry name" value="CHK_kinase-like"/>
</dbReference>
<accession>T1I7D5</accession>
<protein>
    <submittedName>
        <fullName evidence="4">CHK domain-containing protein</fullName>
    </submittedName>
</protein>
<dbReference type="Gene3D" id="3.90.1200.10">
    <property type="match status" value="1"/>
</dbReference>
<dbReference type="Proteomes" id="UP000015103">
    <property type="component" value="Unassembled WGS sequence"/>
</dbReference>
<feature type="compositionally biased region" description="Polar residues" evidence="2">
    <location>
        <begin position="526"/>
        <end position="536"/>
    </location>
</feature>
<dbReference type="PANTHER" id="PTHR11012:SF30">
    <property type="entry name" value="PROTEIN KINASE-LIKE DOMAIN-CONTAINING"/>
    <property type="match status" value="1"/>
</dbReference>
<dbReference type="eggNOG" id="ENOG502SGV2">
    <property type="taxonomic scope" value="Eukaryota"/>
</dbReference>
<feature type="region of interest" description="Disordered" evidence="2">
    <location>
        <begin position="819"/>
        <end position="842"/>
    </location>
</feature>
<dbReference type="EnsemblMetazoa" id="RPRC012207-RA">
    <property type="protein sequence ID" value="RPRC012207-PA"/>
    <property type="gene ID" value="RPRC012207"/>
</dbReference>
<dbReference type="HOGENOM" id="CLU_297051_0_0_1"/>
<evidence type="ECO:0000256" key="1">
    <source>
        <dbReference type="SAM" id="Coils"/>
    </source>
</evidence>
<feature type="region of interest" description="Disordered" evidence="2">
    <location>
        <begin position="522"/>
        <end position="553"/>
    </location>
</feature>
<keyword evidence="1" id="KW-0175">Coiled coil</keyword>
<sequence length="1015" mass="114383">MAVLINRGSSIEFLDIVLKKQLDGATEEMVGSFKDIFINELLMYDKVLPLIKADRLNIYPKMYYGFVSPDKDYSNDILVLQDLRQQGFTVEQKKYLTFDQIVLALKKLGQFHSLSYLAKREHGEQFLSVVKSLRQRAISLENKNQLNYFAINRALKYLISEGVEVELLKEVLNKLVDMKATTNLLIKPEEPYSVVCHGDFCLNNLLYKYNSEGAPIDLKFVDFQTSVYSTPAVDLSFFLYTNVETVTREQHWDDFLKIYWKSFSENIQDLEFNFQQFLDHFAKRAVYSLCISAFFLLGMLQENYNILMEALYMTDEEQIEIAMSLGGEKGTEALACISKHILKHKYFHKFLELLVLVFLMDTKNQVEGELTAIRKELETSKKALKVQTTRCRNLVAAFTKRLAEKDAEVRSCRETREKQLSSLLRALLVLEARLRREQKNIKDMLADKDNIINDQRLEIERLKCEVKYQEEASIVIKEVVDDTKIIEGIIDIRSSPDSQPTREVYAKPDLISSLGISVKEECGPDSLSSDTASTKSCLGDESDYTTPGPQMKGVLNIHNRSAFSPINKNKNEQRAIYTSFPHSVPDISKSVADDSGSVKPSALLQEVRIGNRPDEYRDNPVLQCVNQILLKDQEDFLEEQRTLRMKDPAWLDEDDSPVDEEEVVIAEGRPESPAEKSTEDDKQELEITSKKSVSMTDLSKGKMAPRLNPPLPPKPKLNGTKRVEFADIKPTTVQFHNPPMVLPPPQAIDSTQLGLPLSILGPVDQGQDNELYVISNSALDDDIVKQLRGRTLNVSGLHIKPQRITTDRNQHSNVPTGLLHPSHKSHASKSVVSCGGPTHHVHRPATNVLKVNIQESPKRNSFGFKSPPKVGMPNMIKVASPVATLLTTAGAQESGNKEEGSPSVSQMVRRFEEISVNNNSAEDSDAKSDEIKSEVESNGCSPADSSVSYDNFLEATGLSQKSIMTPSRMMTNHRNVVKPKDVKLRSKVKAAGVIERCIPPQVVGPTIKYWTEPFL</sequence>
<dbReference type="InParanoid" id="T1I7D5"/>
<organism evidence="4 5">
    <name type="scientific">Rhodnius prolixus</name>
    <name type="common">Triatomid bug</name>
    <dbReference type="NCBI Taxonomy" id="13249"/>
    <lineage>
        <taxon>Eukaryota</taxon>
        <taxon>Metazoa</taxon>
        <taxon>Ecdysozoa</taxon>
        <taxon>Arthropoda</taxon>
        <taxon>Hexapoda</taxon>
        <taxon>Insecta</taxon>
        <taxon>Pterygota</taxon>
        <taxon>Neoptera</taxon>
        <taxon>Paraneoptera</taxon>
        <taxon>Hemiptera</taxon>
        <taxon>Heteroptera</taxon>
        <taxon>Panheteroptera</taxon>
        <taxon>Cimicomorpha</taxon>
        <taxon>Reduviidae</taxon>
        <taxon>Triatominae</taxon>
        <taxon>Rhodnius</taxon>
    </lineage>
</organism>
<feature type="compositionally biased region" description="Acidic residues" evidence="2">
    <location>
        <begin position="650"/>
        <end position="664"/>
    </location>
</feature>
<dbReference type="Pfam" id="PF02958">
    <property type="entry name" value="EcKL"/>
    <property type="match status" value="1"/>
</dbReference>
<feature type="compositionally biased region" description="Basic and acidic residues" evidence="2">
    <location>
        <begin position="668"/>
        <end position="689"/>
    </location>
</feature>
<reference evidence="4" key="1">
    <citation type="submission" date="2015-05" db="UniProtKB">
        <authorList>
            <consortium name="EnsemblMetazoa"/>
        </authorList>
    </citation>
    <scope>IDENTIFICATION</scope>
</reference>
<dbReference type="InterPro" id="IPR011009">
    <property type="entry name" value="Kinase-like_dom_sf"/>
</dbReference>
<dbReference type="EMBL" id="ACPB03006258">
    <property type="status" value="NOT_ANNOTATED_CDS"/>
    <property type="molecule type" value="Genomic_DNA"/>
</dbReference>
<evidence type="ECO:0000313" key="5">
    <source>
        <dbReference type="Proteomes" id="UP000015103"/>
    </source>
</evidence>
<dbReference type="InterPro" id="IPR004119">
    <property type="entry name" value="EcKL"/>
</dbReference>
<proteinExistence type="predicted"/>
<keyword evidence="5" id="KW-1185">Reference proteome</keyword>
<dbReference type="EMBL" id="ACPB03006257">
    <property type="status" value="NOT_ANNOTATED_CDS"/>
    <property type="molecule type" value="Genomic_DNA"/>
</dbReference>
<dbReference type="SMART" id="SM00587">
    <property type="entry name" value="CHK"/>
    <property type="match status" value="1"/>
</dbReference>
<dbReference type="VEuPathDB" id="VectorBase:RPRC012207"/>
<feature type="coiled-coil region" evidence="1">
    <location>
        <begin position="420"/>
        <end position="472"/>
    </location>
</feature>
<evidence type="ECO:0000313" key="4">
    <source>
        <dbReference type="EnsemblMetazoa" id="RPRC012207-PA"/>
    </source>
</evidence>
<feature type="region of interest" description="Disordered" evidence="2">
    <location>
        <begin position="648"/>
        <end position="719"/>
    </location>
</feature>
<dbReference type="PANTHER" id="PTHR11012">
    <property type="entry name" value="PROTEIN KINASE-LIKE DOMAIN-CONTAINING"/>
    <property type="match status" value="1"/>
</dbReference>
<evidence type="ECO:0000256" key="2">
    <source>
        <dbReference type="SAM" id="MobiDB-lite"/>
    </source>
</evidence>
<dbReference type="SUPFAM" id="SSF56112">
    <property type="entry name" value="Protein kinase-like (PK-like)"/>
    <property type="match status" value="1"/>
</dbReference>
<evidence type="ECO:0000259" key="3">
    <source>
        <dbReference type="SMART" id="SM00587"/>
    </source>
</evidence>
<feature type="domain" description="CHK kinase-like" evidence="3">
    <location>
        <begin position="78"/>
        <end position="269"/>
    </location>
</feature>